<sequence>MREQILQTSTQLAEIKDIICGLKNQHTLCYSDMKNKFKDVTSNSESVKTQMCNLNEGHLKRWQSFAESIKNQMSKILTQQTKTEKSLNKFMETPTRSYEEISITGLPETHSTQKKYQSSNAENINDSSSVVSEIHKTPSKDQRSNQTVTKQTLIIGDFILKGVNKSGLKTDVDVLTCPGKILREIQSTLSSEIASKYKNITVYAGGNDAASGSARSTIYNDIKSLILDIRRNSESCAVYLCTVCPRIETDVLPLNELLKRTKEDMQVRIIDCLQAFVFGNGNTARHYYHQDGIHLNAKGTSALVTVINRQLPITRHGSGNGSVNEHPQIGSFTKRSRWQQGKTCTVCGQRNHSAEDCYRNRWGDGGYSYYHGRYRKYRGQRRVMAPTMFPK</sequence>
<keyword evidence="4" id="KW-1185">Reference proteome</keyword>
<accession>A0A9D4E8Z4</accession>
<proteinExistence type="predicted"/>
<dbReference type="AlphaFoldDB" id="A0A9D4E8Z4"/>
<evidence type="ECO:0000259" key="2">
    <source>
        <dbReference type="Pfam" id="PF13472"/>
    </source>
</evidence>
<name>A0A9D4E8Z4_DREPO</name>
<dbReference type="InterPro" id="IPR036514">
    <property type="entry name" value="SGNH_hydro_sf"/>
</dbReference>
<protein>
    <recommendedName>
        <fullName evidence="2">SGNH hydrolase-type esterase domain-containing protein</fullName>
    </recommendedName>
</protein>
<organism evidence="3 4">
    <name type="scientific">Dreissena polymorpha</name>
    <name type="common">Zebra mussel</name>
    <name type="synonym">Mytilus polymorpha</name>
    <dbReference type="NCBI Taxonomy" id="45954"/>
    <lineage>
        <taxon>Eukaryota</taxon>
        <taxon>Metazoa</taxon>
        <taxon>Spiralia</taxon>
        <taxon>Lophotrochozoa</taxon>
        <taxon>Mollusca</taxon>
        <taxon>Bivalvia</taxon>
        <taxon>Autobranchia</taxon>
        <taxon>Heteroconchia</taxon>
        <taxon>Euheterodonta</taxon>
        <taxon>Imparidentia</taxon>
        <taxon>Neoheterodontei</taxon>
        <taxon>Myida</taxon>
        <taxon>Dreissenoidea</taxon>
        <taxon>Dreissenidae</taxon>
        <taxon>Dreissena</taxon>
    </lineage>
</organism>
<dbReference type="EMBL" id="JAIWYP010000009">
    <property type="protein sequence ID" value="KAH3774431.1"/>
    <property type="molecule type" value="Genomic_DNA"/>
</dbReference>
<comment type="caution">
    <text evidence="3">The sequence shown here is derived from an EMBL/GenBank/DDBJ whole genome shotgun (WGS) entry which is preliminary data.</text>
</comment>
<feature type="domain" description="SGNH hydrolase-type esterase" evidence="2">
    <location>
        <begin position="177"/>
        <end position="299"/>
    </location>
</feature>
<gene>
    <name evidence="3" type="ORF">DPMN_175813</name>
</gene>
<feature type="compositionally biased region" description="Basic and acidic residues" evidence="1">
    <location>
        <begin position="133"/>
        <end position="143"/>
    </location>
</feature>
<dbReference type="Pfam" id="PF13472">
    <property type="entry name" value="Lipase_GDSL_2"/>
    <property type="match status" value="1"/>
</dbReference>
<feature type="compositionally biased region" description="Polar residues" evidence="1">
    <location>
        <begin position="114"/>
        <end position="131"/>
    </location>
</feature>
<dbReference type="Gene3D" id="3.40.50.1110">
    <property type="entry name" value="SGNH hydrolase"/>
    <property type="match status" value="1"/>
</dbReference>
<dbReference type="InterPro" id="IPR013830">
    <property type="entry name" value="SGNH_hydro"/>
</dbReference>
<evidence type="ECO:0000313" key="4">
    <source>
        <dbReference type="Proteomes" id="UP000828390"/>
    </source>
</evidence>
<dbReference type="SUPFAM" id="SSF52266">
    <property type="entry name" value="SGNH hydrolase"/>
    <property type="match status" value="1"/>
</dbReference>
<evidence type="ECO:0000256" key="1">
    <source>
        <dbReference type="SAM" id="MobiDB-lite"/>
    </source>
</evidence>
<evidence type="ECO:0000313" key="3">
    <source>
        <dbReference type="EMBL" id="KAH3774431.1"/>
    </source>
</evidence>
<reference evidence="3" key="2">
    <citation type="submission" date="2020-11" db="EMBL/GenBank/DDBJ databases">
        <authorList>
            <person name="McCartney M.A."/>
            <person name="Auch B."/>
            <person name="Kono T."/>
            <person name="Mallez S."/>
            <person name="Becker A."/>
            <person name="Gohl D.M."/>
            <person name="Silverstein K.A.T."/>
            <person name="Koren S."/>
            <person name="Bechman K.B."/>
            <person name="Herman A."/>
            <person name="Abrahante J.E."/>
            <person name="Garbe J."/>
        </authorList>
    </citation>
    <scope>NUCLEOTIDE SEQUENCE</scope>
    <source>
        <strain evidence="3">Duluth1</strain>
        <tissue evidence="3">Whole animal</tissue>
    </source>
</reference>
<feature type="region of interest" description="Disordered" evidence="1">
    <location>
        <begin position="109"/>
        <end position="145"/>
    </location>
</feature>
<dbReference type="Proteomes" id="UP000828390">
    <property type="component" value="Unassembled WGS sequence"/>
</dbReference>
<reference evidence="3" key="1">
    <citation type="journal article" date="2019" name="bioRxiv">
        <title>The Genome of the Zebra Mussel, Dreissena polymorpha: A Resource for Invasive Species Research.</title>
        <authorList>
            <person name="McCartney M.A."/>
            <person name="Auch B."/>
            <person name="Kono T."/>
            <person name="Mallez S."/>
            <person name="Zhang Y."/>
            <person name="Obille A."/>
            <person name="Becker A."/>
            <person name="Abrahante J.E."/>
            <person name="Garbe J."/>
            <person name="Badalamenti J.P."/>
            <person name="Herman A."/>
            <person name="Mangelson H."/>
            <person name="Liachko I."/>
            <person name="Sullivan S."/>
            <person name="Sone E.D."/>
            <person name="Koren S."/>
            <person name="Silverstein K.A.T."/>
            <person name="Beckman K.B."/>
            <person name="Gohl D.M."/>
        </authorList>
    </citation>
    <scope>NUCLEOTIDE SEQUENCE</scope>
    <source>
        <strain evidence="3">Duluth1</strain>
        <tissue evidence="3">Whole animal</tissue>
    </source>
</reference>